<dbReference type="AlphaFoldDB" id="A0A2U1LVL6"/>
<dbReference type="GO" id="GO:0005634">
    <property type="term" value="C:nucleus"/>
    <property type="evidence" value="ECO:0007669"/>
    <property type="project" value="UniProtKB-SubCell"/>
</dbReference>
<evidence type="ECO:0000256" key="9">
    <source>
        <dbReference type="RuleBase" id="RU004020"/>
    </source>
</evidence>
<dbReference type="EMBL" id="PKPP01007566">
    <property type="protein sequence ID" value="PWA53040.1"/>
    <property type="molecule type" value="Genomic_DNA"/>
</dbReference>
<feature type="coiled-coil region" evidence="10">
    <location>
        <begin position="136"/>
        <end position="170"/>
    </location>
</feature>
<dbReference type="PANTHER" id="PTHR10015">
    <property type="entry name" value="HEAT SHOCK TRANSCRIPTION FACTOR"/>
    <property type="match status" value="1"/>
</dbReference>
<dbReference type="SMART" id="SM00415">
    <property type="entry name" value="HSF"/>
    <property type="match status" value="1"/>
</dbReference>
<dbReference type="GO" id="GO:0034605">
    <property type="term" value="P:cellular response to heat"/>
    <property type="evidence" value="ECO:0007669"/>
    <property type="project" value="TreeGrafter"/>
</dbReference>
<name>A0A2U1LVL6_ARTAN</name>
<keyword evidence="7" id="KW-0804">Transcription</keyword>
<evidence type="ECO:0000256" key="10">
    <source>
        <dbReference type="SAM" id="Coils"/>
    </source>
</evidence>
<evidence type="ECO:0000256" key="8">
    <source>
        <dbReference type="ARBA" id="ARBA00023242"/>
    </source>
</evidence>
<keyword evidence="8" id="KW-0539">Nucleus</keyword>
<comment type="similarity">
    <text evidence="9">Belongs to the HSF family.</text>
</comment>
<dbReference type="GO" id="GO:0000978">
    <property type="term" value="F:RNA polymerase II cis-regulatory region sequence-specific DNA binding"/>
    <property type="evidence" value="ECO:0007669"/>
    <property type="project" value="TreeGrafter"/>
</dbReference>
<dbReference type="InterPro" id="IPR000232">
    <property type="entry name" value="HSF_DNA-bd"/>
</dbReference>
<dbReference type="PANTHER" id="PTHR10015:SF456">
    <property type="entry name" value="E2F_DP FAMILY WINGED-HELIX DNA-BINDING DOMAIN-CONTAINING PROTEIN-RELATED"/>
    <property type="match status" value="1"/>
</dbReference>
<feature type="domain" description="HSF-type DNA-binding" evidence="12">
    <location>
        <begin position="43"/>
        <end position="142"/>
    </location>
</feature>
<evidence type="ECO:0000256" key="3">
    <source>
        <dbReference type="ARBA" id="ARBA00022553"/>
    </source>
</evidence>
<evidence type="ECO:0000259" key="12">
    <source>
        <dbReference type="SMART" id="SM00415"/>
    </source>
</evidence>
<dbReference type="Pfam" id="PF00447">
    <property type="entry name" value="HSF_DNA-bind"/>
    <property type="match status" value="1"/>
</dbReference>
<dbReference type="FunFam" id="1.10.10.10:FF:000037">
    <property type="entry name" value="Heat stress transcription factor B-4"/>
    <property type="match status" value="1"/>
</dbReference>
<keyword evidence="6 13" id="KW-0238">DNA-binding</keyword>
<comment type="subunit">
    <text evidence="2">Homotrimer.</text>
</comment>
<keyword evidence="14" id="KW-1185">Reference proteome</keyword>
<comment type="caution">
    <text evidence="13">The sequence shown here is derived from an EMBL/GenBank/DDBJ whole genome shotgun (WGS) entry which is preliminary data.</text>
</comment>
<keyword evidence="3" id="KW-0597">Phosphoprotein</keyword>
<dbReference type="InterPro" id="IPR036390">
    <property type="entry name" value="WH_DNA-bd_sf"/>
</dbReference>
<feature type="compositionally biased region" description="Polar residues" evidence="11">
    <location>
        <begin position="218"/>
        <end position="236"/>
    </location>
</feature>
<evidence type="ECO:0000313" key="14">
    <source>
        <dbReference type="Proteomes" id="UP000245207"/>
    </source>
</evidence>
<evidence type="ECO:0000256" key="11">
    <source>
        <dbReference type="SAM" id="MobiDB-lite"/>
    </source>
</evidence>
<gene>
    <name evidence="13" type="ORF">CTI12_AA446120</name>
</gene>
<keyword evidence="10" id="KW-0175">Coiled coil</keyword>
<protein>
    <submittedName>
        <fullName evidence="13">Winged helix-turn-helix DNA-binding domain, Heat shock transcription factor family</fullName>
    </submittedName>
</protein>
<proteinExistence type="inferred from homology"/>
<accession>A0A2U1LVL6</accession>
<keyword evidence="4" id="KW-0805">Transcription regulation</keyword>
<reference evidence="13 14" key="1">
    <citation type="journal article" date="2018" name="Mol. Plant">
        <title>The genome of Artemisia annua provides insight into the evolution of Asteraceae family and artemisinin biosynthesis.</title>
        <authorList>
            <person name="Shen Q."/>
            <person name="Zhang L."/>
            <person name="Liao Z."/>
            <person name="Wang S."/>
            <person name="Yan T."/>
            <person name="Shi P."/>
            <person name="Liu M."/>
            <person name="Fu X."/>
            <person name="Pan Q."/>
            <person name="Wang Y."/>
            <person name="Lv Z."/>
            <person name="Lu X."/>
            <person name="Zhang F."/>
            <person name="Jiang W."/>
            <person name="Ma Y."/>
            <person name="Chen M."/>
            <person name="Hao X."/>
            <person name="Li L."/>
            <person name="Tang Y."/>
            <person name="Lv G."/>
            <person name="Zhou Y."/>
            <person name="Sun X."/>
            <person name="Brodelius P.E."/>
            <person name="Rose J.K.C."/>
            <person name="Tang K."/>
        </authorList>
    </citation>
    <scope>NUCLEOTIDE SEQUENCE [LARGE SCALE GENOMIC DNA]</scope>
    <source>
        <strain evidence="14">cv. Huhao1</strain>
        <tissue evidence="13">Leaf</tissue>
    </source>
</reference>
<comment type="subcellular location">
    <subcellularLocation>
        <location evidence="1">Nucleus</location>
    </subcellularLocation>
</comment>
<sequence length="260" mass="29490">MEGSDVEETIVVSDVSEDFSSGDEGGDGEGLLAEPIRGVRNGALPPFVNKLYNMVCNKETDSIISWVPNLNVSDGAKIFAIWNIDEFINNVLPLMSKSKNFDSFITQLNNYGFKKMFWDYREYAHEWFQEGKPHLLKNIKRRRKQAISESEKLQREIKKLESASTEQDNELNVFKAYVDNTISNQKRILETMARAMKSTIDHHNQVCKMHGIENNNDATQNSTLVGEQSHKTSALGESSFAPSCEIQAKYISTKNARKNN</sequence>
<dbReference type="STRING" id="35608.A0A2U1LVL6"/>
<evidence type="ECO:0000313" key="13">
    <source>
        <dbReference type="EMBL" id="PWA53040.1"/>
    </source>
</evidence>
<dbReference type="OrthoDB" id="60033at2759"/>
<organism evidence="13 14">
    <name type="scientific">Artemisia annua</name>
    <name type="common">Sweet wormwood</name>
    <dbReference type="NCBI Taxonomy" id="35608"/>
    <lineage>
        <taxon>Eukaryota</taxon>
        <taxon>Viridiplantae</taxon>
        <taxon>Streptophyta</taxon>
        <taxon>Embryophyta</taxon>
        <taxon>Tracheophyta</taxon>
        <taxon>Spermatophyta</taxon>
        <taxon>Magnoliopsida</taxon>
        <taxon>eudicotyledons</taxon>
        <taxon>Gunneridae</taxon>
        <taxon>Pentapetalae</taxon>
        <taxon>asterids</taxon>
        <taxon>campanulids</taxon>
        <taxon>Asterales</taxon>
        <taxon>Asteraceae</taxon>
        <taxon>Asteroideae</taxon>
        <taxon>Anthemideae</taxon>
        <taxon>Artemisiinae</taxon>
        <taxon>Artemisia</taxon>
    </lineage>
</organism>
<dbReference type="GO" id="GO:0006357">
    <property type="term" value="P:regulation of transcription by RNA polymerase II"/>
    <property type="evidence" value="ECO:0007669"/>
    <property type="project" value="TreeGrafter"/>
</dbReference>
<dbReference type="Proteomes" id="UP000245207">
    <property type="component" value="Unassembled WGS sequence"/>
</dbReference>
<evidence type="ECO:0000256" key="5">
    <source>
        <dbReference type="ARBA" id="ARBA00023016"/>
    </source>
</evidence>
<keyword evidence="5 13" id="KW-0346">Stress response</keyword>
<evidence type="ECO:0000256" key="7">
    <source>
        <dbReference type="ARBA" id="ARBA00023163"/>
    </source>
</evidence>
<dbReference type="GO" id="GO:0003700">
    <property type="term" value="F:DNA-binding transcription factor activity"/>
    <property type="evidence" value="ECO:0007669"/>
    <property type="project" value="InterPro"/>
</dbReference>
<evidence type="ECO:0000256" key="2">
    <source>
        <dbReference type="ARBA" id="ARBA00011233"/>
    </source>
</evidence>
<evidence type="ECO:0000256" key="6">
    <source>
        <dbReference type="ARBA" id="ARBA00023125"/>
    </source>
</evidence>
<dbReference type="InterPro" id="IPR036388">
    <property type="entry name" value="WH-like_DNA-bd_sf"/>
</dbReference>
<evidence type="ECO:0000256" key="1">
    <source>
        <dbReference type="ARBA" id="ARBA00004123"/>
    </source>
</evidence>
<dbReference type="Gene3D" id="1.10.10.10">
    <property type="entry name" value="Winged helix-like DNA-binding domain superfamily/Winged helix DNA-binding domain"/>
    <property type="match status" value="1"/>
</dbReference>
<evidence type="ECO:0000256" key="4">
    <source>
        <dbReference type="ARBA" id="ARBA00023015"/>
    </source>
</evidence>
<feature type="region of interest" description="Disordered" evidence="11">
    <location>
        <begin position="218"/>
        <end position="238"/>
    </location>
</feature>
<dbReference type="SUPFAM" id="SSF46785">
    <property type="entry name" value="Winged helix' DNA-binding domain"/>
    <property type="match status" value="1"/>
</dbReference>